<organism evidence="2 3">
    <name type="scientific">Bimuria novae-zelandiae CBS 107.79</name>
    <dbReference type="NCBI Taxonomy" id="1447943"/>
    <lineage>
        <taxon>Eukaryota</taxon>
        <taxon>Fungi</taxon>
        <taxon>Dikarya</taxon>
        <taxon>Ascomycota</taxon>
        <taxon>Pezizomycotina</taxon>
        <taxon>Dothideomycetes</taxon>
        <taxon>Pleosporomycetidae</taxon>
        <taxon>Pleosporales</taxon>
        <taxon>Massarineae</taxon>
        <taxon>Didymosphaeriaceae</taxon>
        <taxon>Bimuria</taxon>
    </lineage>
</organism>
<evidence type="ECO:0000256" key="1">
    <source>
        <dbReference type="SAM" id="MobiDB-lite"/>
    </source>
</evidence>
<accession>A0A6A5VUI0</accession>
<reference evidence="2" key="1">
    <citation type="journal article" date="2020" name="Stud. Mycol.">
        <title>101 Dothideomycetes genomes: a test case for predicting lifestyles and emergence of pathogens.</title>
        <authorList>
            <person name="Haridas S."/>
            <person name="Albert R."/>
            <person name="Binder M."/>
            <person name="Bloem J."/>
            <person name="Labutti K."/>
            <person name="Salamov A."/>
            <person name="Andreopoulos B."/>
            <person name="Baker S."/>
            <person name="Barry K."/>
            <person name="Bills G."/>
            <person name="Bluhm B."/>
            <person name="Cannon C."/>
            <person name="Castanera R."/>
            <person name="Culley D."/>
            <person name="Daum C."/>
            <person name="Ezra D."/>
            <person name="Gonzalez J."/>
            <person name="Henrissat B."/>
            <person name="Kuo A."/>
            <person name="Liang C."/>
            <person name="Lipzen A."/>
            <person name="Lutzoni F."/>
            <person name="Magnuson J."/>
            <person name="Mondo S."/>
            <person name="Nolan M."/>
            <person name="Ohm R."/>
            <person name="Pangilinan J."/>
            <person name="Park H.-J."/>
            <person name="Ramirez L."/>
            <person name="Alfaro M."/>
            <person name="Sun H."/>
            <person name="Tritt A."/>
            <person name="Yoshinaga Y."/>
            <person name="Zwiers L.-H."/>
            <person name="Turgeon B."/>
            <person name="Goodwin S."/>
            <person name="Spatafora J."/>
            <person name="Crous P."/>
            <person name="Grigoriev I."/>
        </authorList>
    </citation>
    <scope>NUCLEOTIDE SEQUENCE</scope>
    <source>
        <strain evidence="2">CBS 107.79</strain>
    </source>
</reference>
<protein>
    <submittedName>
        <fullName evidence="2">Uncharacterized protein</fullName>
    </submittedName>
</protein>
<proteinExistence type="predicted"/>
<evidence type="ECO:0000313" key="3">
    <source>
        <dbReference type="Proteomes" id="UP000800036"/>
    </source>
</evidence>
<keyword evidence="3" id="KW-1185">Reference proteome</keyword>
<name>A0A6A5VUI0_9PLEO</name>
<dbReference type="EMBL" id="ML976665">
    <property type="protein sequence ID" value="KAF1976887.1"/>
    <property type="molecule type" value="Genomic_DNA"/>
</dbReference>
<sequence>MAAGIIFSVYVQHKAEITPYQYLLLEATKSILATGLWLWLILDAGSGPWLSICKRYSYSDCDAGPGVTRSALAIIWKAASEKEEDLEESPVERGQASEKSPLLR</sequence>
<gene>
    <name evidence="2" type="ORF">BU23DRAFT_565555</name>
</gene>
<feature type="region of interest" description="Disordered" evidence="1">
    <location>
        <begin position="81"/>
        <end position="104"/>
    </location>
</feature>
<dbReference type="AlphaFoldDB" id="A0A6A5VUI0"/>
<evidence type="ECO:0000313" key="2">
    <source>
        <dbReference type="EMBL" id="KAF1976887.1"/>
    </source>
</evidence>
<dbReference type="Proteomes" id="UP000800036">
    <property type="component" value="Unassembled WGS sequence"/>
</dbReference>
<dbReference type="OrthoDB" id="5239553at2759"/>